<protein>
    <submittedName>
        <fullName evidence="1">DUF5130 family protein</fullName>
    </submittedName>
</protein>
<dbReference type="EMBL" id="SZZH01000001">
    <property type="protein sequence ID" value="TKV62197.1"/>
    <property type="molecule type" value="Genomic_DNA"/>
</dbReference>
<accession>A0A4U6QNC7</accession>
<evidence type="ECO:0000313" key="2">
    <source>
        <dbReference type="Proteomes" id="UP000306985"/>
    </source>
</evidence>
<keyword evidence="2" id="KW-1185">Reference proteome</keyword>
<reference evidence="1 2" key="1">
    <citation type="submission" date="2019-05" db="EMBL/GenBank/DDBJ databases">
        <title>Nakamurella sp. N5BH11, whole genome shotgun sequence.</title>
        <authorList>
            <person name="Tuo L."/>
        </authorList>
    </citation>
    <scope>NUCLEOTIDE SEQUENCE [LARGE SCALE GENOMIC DNA]</scope>
    <source>
        <strain evidence="1 2">N5BH11</strain>
    </source>
</reference>
<dbReference type="Pfam" id="PF17174">
    <property type="entry name" value="DUF5130"/>
    <property type="match status" value="1"/>
</dbReference>
<comment type="caution">
    <text evidence="1">The sequence shown here is derived from an EMBL/GenBank/DDBJ whole genome shotgun (WGS) entry which is preliminary data.</text>
</comment>
<organism evidence="1 2">
    <name type="scientific">Nakamurella flava</name>
    <dbReference type="NCBI Taxonomy" id="2576308"/>
    <lineage>
        <taxon>Bacteria</taxon>
        <taxon>Bacillati</taxon>
        <taxon>Actinomycetota</taxon>
        <taxon>Actinomycetes</taxon>
        <taxon>Nakamurellales</taxon>
        <taxon>Nakamurellaceae</taxon>
        <taxon>Nakamurella</taxon>
    </lineage>
</organism>
<dbReference type="AlphaFoldDB" id="A0A4U6QNC7"/>
<dbReference type="OrthoDB" id="3214027at2"/>
<evidence type="ECO:0000313" key="1">
    <source>
        <dbReference type="EMBL" id="TKV62197.1"/>
    </source>
</evidence>
<proteinExistence type="predicted"/>
<dbReference type="InterPro" id="IPR033437">
    <property type="entry name" value="DUF5130"/>
</dbReference>
<dbReference type="Proteomes" id="UP000306985">
    <property type="component" value="Unassembled WGS sequence"/>
</dbReference>
<gene>
    <name evidence="1" type="ORF">FDO65_06400</name>
</gene>
<name>A0A4U6QNC7_9ACTN</name>
<sequence>MAHGEVAVANPSALGNWDPQVGPTPAVREPLTSSQREFLDDVIYRAELSTGLRFSVYLGDLGENTRATADNLLSGLGADAPSAVLLAVSPGQHVVEVVTGTEAVRRVSDRAARLAVLAVVASCSEGDLPGALATGVRILADQAGILPERATW</sequence>